<dbReference type="EMBL" id="VSSQ01039862">
    <property type="protein sequence ID" value="MPM92997.1"/>
    <property type="molecule type" value="Genomic_DNA"/>
</dbReference>
<organism evidence="1">
    <name type="scientific">bioreactor metagenome</name>
    <dbReference type="NCBI Taxonomy" id="1076179"/>
    <lineage>
        <taxon>unclassified sequences</taxon>
        <taxon>metagenomes</taxon>
        <taxon>ecological metagenomes</taxon>
    </lineage>
</organism>
<protein>
    <submittedName>
        <fullName evidence="1">Uncharacterized protein</fullName>
    </submittedName>
</protein>
<reference evidence="1" key="1">
    <citation type="submission" date="2019-08" db="EMBL/GenBank/DDBJ databases">
        <authorList>
            <person name="Kucharzyk K."/>
            <person name="Murdoch R.W."/>
            <person name="Higgins S."/>
            <person name="Loffler F."/>
        </authorList>
    </citation>
    <scope>NUCLEOTIDE SEQUENCE</scope>
</reference>
<dbReference type="AlphaFoldDB" id="A0A645DUD9"/>
<evidence type="ECO:0000313" key="1">
    <source>
        <dbReference type="EMBL" id="MPM92997.1"/>
    </source>
</evidence>
<gene>
    <name evidence="1" type="ORF">SDC9_140133</name>
</gene>
<name>A0A645DUD9_9ZZZZ</name>
<accession>A0A645DUD9</accession>
<proteinExistence type="predicted"/>
<sequence length="109" mass="12079">MASSRDSDESGNATDCAGDCHRANHDVLDIDRRITRGVLAFANDRNLISLLAIAQVKIHQDCDGENNDHVECIHLPEQRRKPTRLCCGVDDADCVGAKWILPFCNEETC</sequence>
<comment type="caution">
    <text evidence="1">The sequence shown here is derived from an EMBL/GenBank/DDBJ whole genome shotgun (WGS) entry which is preliminary data.</text>
</comment>